<evidence type="ECO:0000256" key="3">
    <source>
        <dbReference type="ARBA" id="ARBA00022552"/>
    </source>
</evidence>
<evidence type="ECO:0000256" key="12">
    <source>
        <dbReference type="NCBIfam" id="TIGR00334"/>
    </source>
</evidence>
<proteinExistence type="inferred from homology"/>
<keyword evidence="3 11" id="KW-0698">rRNA processing</keyword>
<dbReference type="AlphaFoldDB" id="A0A380H9M5"/>
<evidence type="ECO:0000256" key="8">
    <source>
        <dbReference type="ARBA" id="ARBA00022801"/>
    </source>
</evidence>
<evidence type="ECO:0000256" key="4">
    <source>
        <dbReference type="ARBA" id="ARBA00022722"/>
    </source>
</evidence>
<dbReference type="Gene3D" id="3.40.1360.10">
    <property type="match status" value="1"/>
</dbReference>
<dbReference type="EMBL" id="UHDZ01000001">
    <property type="protein sequence ID" value="SUM74330.1"/>
    <property type="molecule type" value="Genomic_DNA"/>
</dbReference>
<comment type="function">
    <text evidence="11">Required for correct processing of both the 5' and 3' ends of 5S rRNA precursor. Cleaves both sides of a double-stranded region yielding mature 5S rRNA in one step.</text>
</comment>
<dbReference type="GO" id="GO:0006364">
    <property type="term" value="P:rRNA processing"/>
    <property type="evidence" value="ECO:0007669"/>
    <property type="project" value="UniProtKB-UniRule"/>
</dbReference>
<dbReference type="PROSITE" id="PS50880">
    <property type="entry name" value="TOPRIM"/>
    <property type="match status" value="1"/>
</dbReference>
<keyword evidence="5" id="KW-0479">Metal-binding</keyword>
<evidence type="ECO:0000256" key="10">
    <source>
        <dbReference type="ARBA" id="ARBA00022884"/>
    </source>
</evidence>
<evidence type="ECO:0000313" key="15">
    <source>
        <dbReference type="Proteomes" id="UP000255425"/>
    </source>
</evidence>
<reference evidence="14 15" key="1">
    <citation type="submission" date="2018-06" db="EMBL/GenBank/DDBJ databases">
        <authorList>
            <consortium name="Pathogen Informatics"/>
            <person name="Doyle S."/>
        </authorList>
    </citation>
    <scope>NUCLEOTIDE SEQUENCE [LARGE SCALE GENOMIC DNA]</scope>
    <source>
        <strain evidence="14 15">NCTC11807</strain>
    </source>
</reference>
<sequence length="210" mass="24094">MFNCLHFDNTYRFYKMRLTTLTLLEGYKMKINEFIVVEGRDDTQRVKSAVECDTIETNGSAINKDILDVIQNAQENRGVIVFTDPDFPGDKIRTTIRNHVPGVKHAYLDKEKAKNKRGKIGIEHANIKDIQEALMHVSSPFEESEETIDKSVLIDLGLIIGKDARYKREVLGRKLHIGHSNGKQLLKKLNAFGYTEDDVRKALFEKKKEN</sequence>
<dbReference type="InterPro" id="IPR004466">
    <property type="entry name" value="RNase_M5"/>
</dbReference>
<evidence type="ECO:0000313" key="14">
    <source>
        <dbReference type="EMBL" id="SUM74330.1"/>
    </source>
</evidence>
<gene>
    <name evidence="11" type="primary">rnmV</name>
    <name evidence="14" type="ORF">NCTC11807_02549</name>
</gene>
<dbReference type="EC" id="3.1.26.8" evidence="11 12"/>
<dbReference type="GO" id="GO:0046872">
    <property type="term" value="F:metal ion binding"/>
    <property type="evidence" value="ECO:0007669"/>
    <property type="project" value="UniProtKB-KW"/>
</dbReference>
<evidence type="ECO:0000256" key="7">
    <source>
        <dbReference type="ARBA" id="ARBA00022759"/>
    </source>
</evidence>
<evidence type="ECO:0000256" key="11">
    <source>
        <dbReference type="HAMAP-Rule" id="MF_01469"/>
    </source>
</evidence>
<dbReference type="GO" id="GO:0019843">
    <property type="term" value="F:rRNA binding"/>
    <property type="evidence" value="ECO:0007669"/>
    <property type="project" value="UniProtKB-KW"/>
</dbReference>
<accession>A0A380H9M5</accession>
<dbReference type="GO" id="GO:0043822">
    <property type="term" value="F:ribonuclease M5 activity"/>
    <property type="evidence" value="ECO:0007669"/>
    <property type="project" value="UniProtKB-UniRule"/>
</dbReference>
<keyword evidence="8 11" id="KW-0378">Hydrolase</keyword>
<comment type="similarity">
    <text evidence="11">Belongs to the ribonuclease M5 family.</text>
</comment>
<dbReference type="Proteomes" id="UP000255425">
    <property type="component" value="Unassembled WGS sequence"/>
</dbReference>
<keyword evidence="7 11" id="KW-0255">Endonuclease</keyword>
<keyword evidence="6 11" id="KW-0699">rRNA-binding</keyword>
<evidence type="ECO:0000256" key="1">
    <source>
        <dbReference type="ARBA" id="ARBA00022490"/>
    </source>
</evidence>
<dbReference type="InterPro" id="IPR006171">
    <property type="entry name" value="TOPRIM_dom"/>
</dbReference>
<organism evidence="14 15">
    <name type="scientific">Staphylococcus saccharolyticus</name>
    <dbReference type="NCBI Taxonomy" id="33028"/>
    <lineage>
        <taxon>Bacteria</taxon>
        <taxon>Bacillati</taxon>
        <taxon>Bacillota</taxon>
        <taxon>Bacilli</taxon>
        <taxon>Bacillales</taxon>
        <taxon>Staphylococcaceae</taxon>
        <taxon>Staphylococcus</taxon>
    </lineage>
</organism>
<dbReference type="Pfam" id="PF01751">
    <property type="entry name" value="Toprim"/>
    <property type="match status" value="1"/>
</dbReference>
<dbReference type="PANTHER" id="PTHR39156">
    <property type="entry name" value="RIBONUCLEASE M5"/>
    <property type="match status" value="1"/>
</dbReference>
<name>A0A380H9M5_9STAP</name>
<dbReference type="PANTHER" id="PTHR39156:SF1">
    <property type="entry name" value="RIBONUCLEASE M5"/>
    <property type="match status" value="1"/>
</dbReference>
<dbReference type="InterPro" id="IPR034141">
    <property type="entry name" value="TOPRIM_RNase_M5-like"/>
</dbReference>
<evidence type="ECO:0000256" key="2">
    <source>
        <dbReference type="ARBA" id="ARBA00022517"/>
    </source>
</evidence>
<dbReference type="CDD" id="cd01027">
    <property type="entry name" value="TOPRIM_RNase_M5_like"/>
    <property type="match status" value="1"/>
</dbReference>
<keyword evidence="4 11" id="KW-0540">Nuclease</keyword>
<keyword evidence="1 11" id="KW-0963">Cytoplasm</keyword>
<evidence type="ECO:0000259" key="13">
    <source>
        <dbReference type="PROSITE" id="PS50880"/>
    </source>
</evidence>
<evidence type="ECO:0000256" key="9">
    <source>
        <dbReference type="ARBA" id="ARBA00022842"/>
    </source>
</evidence>
<keyword evidence="10 11" id="KW-0694">RNA-binding</keyword>
<evidence type="ECO:0000256" key="5">
    <source>
        <dbReference type="ARBA" id="ARBA00022723"/>
    </source>
</evidence>
<dbReference type="InterPro" id="IPR025156">
    <property type="entry name" value="RNase_M5_C"/>
</dbReference>
<evidence type="ECO:0000256" key="6">
    <source>
        <dbReference type="ARBA" id="ARBA00022730"/>
    </source>
</evidence>
<dbReference type="FunFam" id="3.40.1360.10:FF:000006">
    <property type="entry name" value="Ribonuclease M5"/>
    <property type="match status" value="1"/>
</dbReference>
<comment type="catalytic activity">
    <reaction evidence="11">
        <text>Endonucleolytic cleavage of RNA, removing 21 and 42 nucleotides, respectively, from the 5'- and 3'-termini of a 5S-rRNA precursor.</text>
        <dbReference type="EC" id="3.1.26.8"/>
    </reaction>
</comment>
<dbReference type="GO" id="GO:0005737">
    <property type="term" value="C:cytoplasm"/>
    <property type="evidence" value="ECO:0007669"/>
    <property type="project" value="UniProtKB-SubCell"/>
</dbReference>
<protein>
    <recommendedName>
        <fullName evidence="11 12">Ribonuclease M5</fullName>
        <ecNumber evidence="11 12">3.1.26.8</ecNumber>
    </recommendedName>
    <alternativeName>
        <fullName evidence="11">RNase M5</fullName>
    </alternativeName>
    <alternativeName>
        <fullName evidence="11">Ribosomal RNA terminal maturase M5</fullName>
    </alternativeName>
</protein>
<feature type="domain" description="Toprim" evidence="13">
    <location>
        <begin position="32"/>
        <end position="123"/>
    </location>
</feature>
<dbReference type="NCBIfam" id="TIGR00334">
    <property type="entry name" value="5S_RNA_mat_M5"/>
    <property type="match status" value="1"/>
</dbReference>
<dbReference type="SUPFAM" id="SSF110455">
    <property type="entry name" value="Toprim domain"/>
    <property type="match status" value="1"/>
</dbReference>
<dbReference type="SMART" id="SM00493">
    <property type="entry name" value="TOPRIM"/>
    <property type="match status" value="1"/>
</dbReference>
<comment type="subcellular location">
    <subcellularLocation>
        <location evidence="11">Cytoplasm</location>
    </subcellularLocation>
</comment>
<keyword evidence="2 11" id="KW-0690">Ribosome biogenesis</keyword>
<keyword evidence="15" id="KW-1185">Reference proteome</keyword>
<keyword evidence="9" id="KW-0460">Magnesium</keyword>
<dbReference type="HAMAP" id="MF_01469">
    <property type="entry name" value="RNase_M5"/>
    <property type="match status" value="1"/>
</dbReference>
<dbReference type="Pfam" id="PF13331">
    <property type="entry name" value="DUF4093"/>
    <property type="match status" value="1"/>
</dbReference>